<dbReference type="GO" id="GO:0004497">
    <property type="term" value="F:monooxygenase activity"/>
    <property type="evidence" value="ECO:0007669"/>
    <property type="project" value="UniProtKB-KW"/>
</dbReference>
<sequence length="642" mass="70199">MVTLDPGVAVPNPALRAKYAAERNKRLRADGPSQFVRLAASPALSHLSRDPWADHAALDAAPCPLGPGARTKFLILGAGFGGLLFAVRLRQAGFAAADIAIVDGAGGAGGTWYWNRYPGLMCDVEAYIYMPLLEETGYVPRHKYAYGTELRAHAERIVETWGLQGRFLFRSRYGDVRWDDAERRWGVDVCEERGPGEEPREVRVSAQYVFAASGTLNTPQAPRVPGFEEFEGECFHTSRWDYGVTGGNDEEWELEKLKGKNVGIIGTGATAVQVVPQLAKWAKQLYVFQRTPSSVDVRGQRPTDPEEWATKIAAKKGWQRARSENFNSYLTNAPKGEDMVGDAWCRMPSYCGILGAPGNGIVAPEKIPEHIATLHEYDLERAGRVRARVDDTVKDPATAEKLKAWYPAWCKRPTFHDDYLPAFNQPNVTLVDTDGKGVEALTKTGVKANGTDYPVDVLVLSTGFASPAAGSGSPASRASVKVYGRNGVDMDDKWVQQGASTLHGISTHDFPNFFFPGPSQAGVTANFTFALDTLASHTAAILAEAERRADEPDKLVVEVSKEAEEAWSMEILMRAGWFAAVGGCTPGYINNEGERDKGIKSMEDHMKAGRAAPWGEGIQSFVDVLTAWREDGRLKGFEFSTS</sequence>
<dbReference type="Proteomes" id="UP000572817">
    <property type="component" value="Unassembled WGS sequence"/>
</dbReference>
<dbReference type="OrthoDB" id="66881at2759"/>
<keyword evidence="3" id="KW-0285">Flavoprotein</keyword>
<dbReference type="InterPro" id="IPR050775">
    <property type="entry name" value="FAD-binding_Monooxygenases"/>
</dbReference>
<keyword evidence="5" id="KW-0521">NADP</keyword>
<comment type="caution">
    <text evidence="7">The sequence shown here is derived from an EMBL/GenBank/DDBJ whole genome shotgun (WGS) entry which is preliminary data.</text>
</comment>
<name>A0A8H4NCA7_9PEZI</name>
<keyword evidence="4" id="KW-0274">FAD</keyword>
<comment type="cofactor">
    <cofactor evidence="1">
        <name>FAD</name>
        <dbReference type="ChEBI" id="CHEBI:57692"/>
    </cofactor>
</comment>
<dbReference type="Gene3D" id="3.50.50.60">
    <property type="entry name" value="FAD/NAD(P)-binding domain"/>
    <property type="match status" value="3"/>
</dbReference>
<proteinExistence type="inferred from homology"/>
<evidence type="ECO:0000256" key="3">
    <source>
        <dbReference type="ARBA" id="ARBA00022630"/>
    </source>
</evidence>
<evidence type="ECO:0000256" key="1">
    <source>
        <dbReference type="ARBA" id="ARBA00001974"/>
    </source>
</evidence>
<evidence type="ECO:0000256" key="6">
    <source>
        <dbReference type="ARBA" id="ARBA00023002"/>
    </source>
</evidence>
<comment type="similarity">
    <text evidence="2">Belongs to the FAD-binding monooxygenase family.</text>
</comment>
<keyword evidence="6" id="KW-0560">Oxidoreductase</keyword>
<accession>A0A8H4NCA7</accession>
<evidence type="ECO:0000256" key="5">
    <source>
        <dbReference type="ARBA" id="ARBA00022857"/>
    </source>
</evidence>
<dbReference type="Pfam" id="PF13450">
    <property type="entry name" value="NAD_binding_8"/>
    <property type="match status" value="1"/>
</dbReference>
<dbReference type="PANTHER" id="PTHR43098:SF2">
    <property type="entry name" value="FAD-BINDING MONOOXYGENASE AUSB-RELATED"/>
    <property type="match status" value="1"/>
</dbReference>
<evidence type="ECO:0000256" key="2">
    <source>
        <dbReference type="ARBA" id="ARBA00010139"/>
    </source>
</evidence>
<dbReference type="AlphaFoldDB" id="A0A8H4NCA7"/>
<evidence type="ECO:0000256" key="4">
    <source>
        <dbReference type="ARBA" id="ARBA00022827"/>
    </source>
</evidence>
<dbReference type="InterPro" id="IPR036188">
    <property type="entry name" value="FAD/NAD-bd_sf"/>
</dbReference>
<dbReference type="SUPFAM" id="SSF51905">
    <property type="entry name" value="FAD/NAD(P)-binding domain"/>
    <property type="match status" value="1"/>
</dbReference>
<dbReference type="PANTHER" id="PTHR43098">
    <property type="entry name" value="L-ORNITHINE N(5)-MONOOXYGENASE-RELATED"/>
    <property type="match status" value="1"/>
</dbReference>
<keyword evidence="8" id="KW-1185">Reference proteome</keyword>
<evidence type="ECO:0000313" key="8">
    <source>
        <dbReference type="Proteomes" id="UP000572817"/>
    </source>
</evidence>
<gene>
    <name evidence="7" type="ORF">GTA08_BOTSDO03189</name>
</gene>
<dbReference type="EMBL" id="WWBZ02000016">
    <property type="protein sequence ID" value="KAF4310077.1"/>
    <property type="molecule type" value="Genomic_DNA"/>
</dbReference>
<organism evidence="7 8">
    <name type="scientific">Botryosphaeria dothidea</name>
    <dbReference type="NCBI Taxonomy" id="55169"/>
    <lineage>
        <taxon>Eukaryota</taxon>
        <taxon>Fungi</taxon>
        <taxon>Dikarya</taxon>
        <taxon>Ascomycota</taxon>
        <taxon>Pezizomycotina</taxon>
        <taxon>Dothideomycetes</taxon>
        <taxon>Dothideomycetes incertae sedis</taxon>
        <taxon>Botryosphaeriales</taxon>
        <taxon>Botryosphaeriaceae</taxon>
        <taxon>Botryosphaeria</taxon>
    </lineage>
</organism>
<keyword evidence="7" id="KW-0503">Monooxygenase</keyword>
<evidence type="ECO:0000313" key="7">
    <source>
        <dbReference type="EMBL" id="KAF4310077.1"/>
    </source>
</evidence>
<protein>
    <submittedName>
        <fullName evidence="7">Phenylacetone monooxygenase</fullName>
    </submittedName>
</protein>
<reference evidence="7" key="1">
    <citation type="submission" date="2020-04" db="EMBL/GenBank/DDBJ databases">
        <title>Genome Assembly and Annotation of Botryosphaeria dothidea sdau 11-99, a Latent Pathogen of Apple Fruit Ring Rot in China.</title>
        <authorList>
            <person name="Yu C."/>
            <person name="Diao Y."/>
            <person name="Lu Q."/>
            <person name="Zhao J."/>
            <person name="Cui S."/>
            <person name="Peng C."/>
            <person name="He B."/>
            <person name="Liu H."/>
        </authorList>
    </citation>
    <scope>NUCLEOTIDE SEQUENCE [LARGE SCALE GENOMIC DNA]</scope>
    <source>
        <strain evidence="7">Sdau11-99</strain>
    </source>
</reference>